<dbReference type="CDD" id="cd00130">
    <property type="entry name" value="PAS"/>
    <property type="match status" value="2"/>
</dbReference>
<keyword evidence="8 10" id="KW-1133">Transmembrane helix</keyword>
<proteinExistence type="predicted"/>
<dbReference type="InterPro" id="IPR006189">
    <property type="entry name" value="CHASE_dom"/>
</dbReference>
<keyword evidence="6 10" id="KW-0812">Transmembrane</keyword>
<dbReference type="InterPro" id="IPR003594">
    <property type="entry name" value="HATPase_dom"/>
</dbReference>
<evidence type="ECO:0000256" key="4">
    <source>
        <dbReference type="ARBA" id="ARBA00022553"/>
    </source>
</evidence>
<sequence>MLFSRFKDYYLALGSSLLVLGMTLYAFWVSRANDKAEDIQLFEIRKVQIKGTLERRMGYYLQILKGVNGLFMGSDTVTRRDFQNYLRSLQVRKNYPGVQGIGYAVMLTPEQVPALESRIRAEGYPNFQVNPVGPRTEYSSIIFLEPLDLQNRRAFGYDMFNDLTRREAMEAARDFNLPAMTGKVQLVQESGNKVQPGILIYMPVYYGGTVPTDLEGRRSRLRGFVYAPFRATDLFSNTIGDDFKDISISIYDGKEAKEDALLYRNIAEADQVENTDSVFYATDVMRVAGRTWTMRYKATRAFTEASGIDQHDLILLGGSIISLLIFFVIWSLQRYLRSNQLTELITKNTTAGLFMLDDRGYCTFQNPAAELLLGYSLEELRSRPMYELVHLKQEPGNLSPELVSQKAFRFEDTFICKDGNSIPVACSTRYVKQSGQVVGHILEVRDVTEEKRAQQALLESEARFRNMADSAPVMIWTTDQNGHCQYVNRQWLKFTGSTLEGNMGKQWLEFIHPEDSPNVTKIYNKARKAEAEFRVEYRLCRHDGEYRGVVTTGTPRFSAEGAFMGYIGSAIDISDRIKMERKLKQSAETLQQIFMQVPAIVGLVKVKDLTYTLVNSFLSNLYDGKAQVGKSVLESLPEERHQNFKETIKRIEETGEPYIGMEVPIPFTDSATGEKYVRYFNIVYEPIRNGKNVVESVLTFAVEVTEQVKSREQLSAFNDELNQKNQELLRINNDLDNFVYTASHDLRSPLANLEGLTTALLETVEGKEDSEEYFLLHMVTSSIAKLKGTIHDLTEITKVQKDFDSQAEVLSFAEVLAGVEEDIAPLIQEAGAKLETSFEVKSLRFARKNLRSILYNLVSNAVKYRDPERKSKVTIKTQRQDEYVVLTVADNGLGIREDQQEKLFTMFRRFHSHVEGTGIGLYIVKRIIENNGGRIAVASEPGQGTTFTVFFKEDVAFAAPIPATTEKDR</sequence>
<dbReference type="SMART" id="SM01079">
    <property type="entry name" value="CHASE"/>
    <property type="match status" value="1"/>
</dbReference>
<dbReference type="NCBIfam" id="TIGR00229">
    <property type="entry name" value="sensory_box"/>
    <property type="match status" value="2"/>
</dbReference>
<dbReference type="SMART" id="SM00091">
    <property type="entry name" value="PAS"/>
    <property type="match status" value="3"/>
</dbReference>
<keyword evidence="7" id="KW-0418">Kinase</keyword>
<feature type="domain" description="PAC" evidence="13">
    <location>
        <begin position="408"/>
        <end position="459"/>
    </location>
</feature>
<evidence type="ECO:0000256" key="9">
    <source>
        <dbReference type="ARBA" id="ARBA00023136"/>
    </source>
</evidence>
<evidence type="ECO:0000259" key="11">
    <source>
        <dbReference type="PROSITE" id="PS50109"/>
    </source>
</evidence>
<dbReference type="SMART" id="SM00387">
    <property type="entry name" value="HATPase_c"/>
    <property type="match status" value="1"/>
</dbReference>
<keyword evidence="9 10" id="KW-0472">Membrane</keyword>
<evidence type="ECO:0000256" key="3">
    <source>
        <dbReference type="ARBA" id="ARBA00012438"/>
    </source>
</evidence>
<dbReference type="InterPro" id="IPR042240">
    <property type="entry name" value="CHASE_sf"/>
</dbReference>
<dbReference type="PROSITE" id="PS50839">
    <property type="entry name" value="CHASE"/>
    <property type="match status" value="1"/>
</dbReference>
<dbReference type="SUPFAM" id="SSF55874">
    <property type="entry name" value="ATPase domain of HSP90 chaperone/DNA topoisomerase II/histidine kinase"/>
    <property type="match status" value="1"/>
</dbReference>
<dbReference type="InterPro" id="IPR013655">
    <property type="entry name" value="PAS_fold_3"/>
</dbReference>
<accession>A0A3M9MXD2</accession>
<evidence type="ECO:0000256" key="10">
    <source>
        <dbReference type="SAM" id="Phobius"/>
    </source>
</evidence>
<evidence type="ECO:0000256" key="1">
    <source>
        <dbReference type="ARBA" id="ARBA00000085"/>
    </source>
</evidence>
<dbReference type="PROSITE" id="PS50113">
    <property type="entry name" value="PAC"/>
    <property type="match status" value="2"/>
</dbReference>
<gene>
    <name evidence="15" type="ORF">EFA69_11895</name>
</gene>
<dbReference type="Gene3D" id="1.10.287.130">
    <property type="match status" value="1"/>
</dbReference>
<dbReference type="InterPro" id="IPR005467">
    <property type="entry name" value="His_kinase_dom"/>
</dbReference>
<dbReference type="InterPro" id="IPR000700">
    <property type="entry name" value="PAS-assoc_C"/>
</dbReference>
<evidence type="ECO:0000259" key="12">
    <source>
        <dbReference type="PROSITE" id="PS50112"/>
    </source>
</evidence>
<dbReference type="Gene3D" id="3.30.565.10">
    <property type="entry name" value="Histidine kinase-like ATPase, C-terminal domain"/>
    <property type="match status" value="1"/>
</dbReference>
<dbReference type="Pfam" id="PF02518">
    <property type="entry name" value="HATPase_c"/>
    <property type="match status" value="1"/>
</dbReference>
<dbReference type="Pfam" id="PF03924">
    <property type="entry name" value="CHASE"/>
    <property type="match status" value="1"/>
</dbReference>
<reference evidence="15 16" key="1">
    <citation type="submission" date="2018-11" db="EMBL/GenBank/DDBJ databases">
        <title>Rufibacter latericius sp. nov., isolated from water in Baiyang Lake.</title>
        <authorList>
            <person name="Yang Y."/>
        </authorList>
    </citation>
    <scope>NUCLEOTIDE SEQUENCE [LARGE SCALE GENOMIC DNA]</scope>
    <source>
        <strain evidence="15 16">MCC P1</strain>
    </source>
</reference>
<dbReference type="Pfam" id="PF13426">
    <property type="entry name" value="PAS_9"/>
    <property type="match status" value="1"/>
</dbReference>
<dbReference type="GO" id="GO:0000155">
    <property type="term" value="F:phosphorelay sensor kinase activity"/>
    <property type="evidence" value="ECO:0007669"/>
    <property type="project" value="InterPro"/>
</dbReference>
<evidence type="ECO:0000256" key="7">
    <source>
        <dbReference type="ARBA" id="ARBA00022777"/>
    </source>
</evidence>
<evidence type="ECO:0000256" key="5">
    <source>
        <dbReference type="ARBA" id="ARBA00022679"/>
    </source>
</evidence>
<keyword evidence="4" id="KW-0597">Phosphoprotein</keyword>
<dbReference type="SMART" id="SM00086">
    <property type="entry name" value="PAC"/>
    <property type="match status" value="2"/>
</dbReference>
<dbReference type="Pfam" id="PF08447">
    <property type="entry name" value="PAS_3"/>
    <property type="match status" value="1"/>
</dbReference>
<dbReference type="SUPFAM" id="SSF55785">
    <property type="entry name" value="PYP-like sensor domain (PAS domain)"/>
    <property type="match status" value="3"/>
</dbReference>
<comment type="subcellular location">
    <subcellularLocation>
        <location evidence="2">Membrane</location>
    </subcellularLocation>
</comment>
<dbReference type="Gene3D" id="3.30.450.350">
    <property type="entry name" value="CHASE domain"/>
    <property type="match status" value="1"/>
</dbReference>
<dbReference type="PROSITE" id="PS50112">
    <property type="entry name" value="PAS"/>
    <property type="match status" value="2"/>
</dbReference>
<comment type="caution">
    <text evidence="15">The sequence shown here is derived from an EMBL/GenBank/DDBJ whole genome shotgun (WGS) entry which is preliminary data.</text>
</comment>
<dbReference type="RefSeq" id="WP_123133272.1">
    <property type="nucleotide sequence ID" value="NZ_RJJE01000009.1"/>
</dbReference>
<dbReference type="SUPFAM" id="SSF47384">
    <property type="entry name" value="Homodimeric domain of signal transducing histidine kinase"/>
    <property type="match status" value="1"/>
</dbReference>
<dbReference type="GO" id="GO:0016020">
    <property type="term" value="C:membrane"/>
    <property type="evidence" value="ECO:0007669"/>
    <property type="project" value="UniProtKB-SubCell"/>
</dbReference>
<evidence type="ECO:0000256" key="8">
    <source>
        <dbReference type="ARBA" id="ARBA00022989"/>
    </source>
</evidence>
<dbReference type="OrthoDB" id="9766459at2"/>
<evidence type="ECO:0000313" key="15">
    <source>
        <dbReference type="EMBL" id="RNI30194.1"/>
    </source>
</evidence>
<dbReference type="Gene3D" id="3.30.450.20">
    <property type="entry name" value="PAS domain"/>
    <property type="match status" value="3"/>
</dbReference>
<dbReference type="AlphaFoldDB" id="A0A3M9MXD2"/>
<dbReference type="PANTHER" id="PTHR43304:SF1">
    <property type="entry name" value="PAC DOMAIN-CONTAINING PROTEIN"/>
    <property type="match status" value="1"/>
</dbReference>
<dbReference type="InterPro" id="IPR052162">
    <property type="entry name" value="Sensor_kinase/Photoreceptor"/>
</dbReference>
<name>A0A3M9MXD2_9BACT</name>
<feature type="transmembrane region" description="Helical" evidence="10">
    <location>
        <begin position="9"/>
        <end position="28"/>
    </location>
</feature>
<dbReference type="PROSITE" id="PS50109">
    <property type="entry name" value="HIS_KIN"/>
    <property type="match status" value="1"/>
</dbReference>
<dbReference type="InterPro" id="IPR035965">
    <property type="entry name" value="PAS-like_dom_sf"/>
</dbReference>
<dbReference type="InterPro" id="IPR000014">
    <property type="entry name" value="PAS"/>
</dbReference>
<feature type="domain" description="PAC" evidence="13">
    <location>
        <begin position="533"/>
        <end position="585"/>
    </location>
</feature>
<evidence type="ECO:0000259" key="13">
    <source>
        <dbReference type="PROSITE" id="PS50113"/>
    </source>
</evidence>
<evidence type="ECO:0000313" key="16">
    <source>
        <dbReference type="Proteomes" id="UP000271010"/>
    </source>
</evidence>
<dbReference type="InterPro" id="IPR036890">
    <property type="entry name" value="HATPase_C_sf"/>
</dbReference>
<feature type="domain" description="PAS" evidence="12">
    <location>
        <begin position="460"/>
        <end position="530"/>
    </location>
</feature>
<dbReference type="InterPro" id="IPR004358">
    <property type="entry name" value="Sig_transdc_His_kin-like_C"/>
</dbReference>
<organism evidence="15 16">
    <name type="scientific">Rufibacter immobilis</name>
    <dbReference type="NCBI Taxonomy" id="1348778"/>
    <lineage>
        <taxon>Bacteria</taxon>
        <taxon>Pseudomonadati</taxon>
        <taxon>Bacteroidota</taxon>
        <taxon>Cytophagia</taxon>
        <taxon>Cytophagales</taxon>
        <taxon>Hymenobacteraceae</taxon>
        <taxon>Rufibacter</taxon>
    </lineage>
</organism>
<dbReference type="InterPro" id="IPR036097">
    <property type="entry name" value="HisK_dim/P_sf"/>
</dbReference>
<dbReference type="FunFam" id="3.30.450.20:FF:000099">
    <property type="entry name" value="Sensory box sensor histidine kinase"/>
    <property type="match status" value="1"/>
</dbReference>
<evidence type="ECO:0000256" key="2">
    <source>
        <dbReference type="ARBA" id="ARBA00004370"/>
    </source>
</evidence>
<dbReference type="InterPro" id="IPR003661">
    <property type="entry name" value="HisK_dim/P_dom"/>
</dbReference>
<dbReference type="SMART" id="SM00388">
    <property type="entry name" value="HisKA"/>
    <property type="match status" value="1"/>
</dbReference>
<dbReference type="PRINTS" id="PR00344">
    <property type="entry name" value="BCTRLSENSOR"/>
</dbReference>
<comment type="catalytic activity">
    <reaction evidence="1">
        <text>ATP + protein L-histidine = ADP + protein N-phospho-L-histidine.</text>
        <dbReference type="EC" id="2.7.13.3"/>
    </reaction>
</comment>
<dbReference type="PANTHER" id="PTHR43304">
    <property type="entry name" value="PHYTOCHROME-LIKE PROTEIN CPH1"/>
    <property type="match status" value="1"/>
</dbReference>
<evidence type="ECO:0000256" key="6">
    <source>
        <dbReference type="ARBA" id="ARBA00022692"/>
    </source>
</evidence>
<keyword evidence="16" id="KW-1185">Reference proteome</keyword>
<dbReference type="InterPro" id="IPR001610">
    <property type="entry name" value="PAC"/>
</dbReference>
<evidence type="ECO:0000259" key="14">
    <source>
        <dbReference type="PROSITE" id="PS50839"/>
    </source>
</evidence>
<feature type="domain" description="Histidine kinase" evidence="11">
    <location>
        <begin position="741"/>
        <end position="955"/>
    </location>
</feature>
<dbReference type="EC" id="2.7.13.3" evidence="3"/>
<feature type="domain" description="PAS" evidence="12">
    <location>
        <begin position="337"/>
        <end position="390"/>
    </location>
</feature>
<protein>
    <recommendedName>
        <fullName evidence="3">histidine kinase</fullName>
        <ecNumber evidence="3">2.7.13.3</ecNumber>
    </recommendedName>
</protein>
<feature type="domain" description="CHASE" evidence="14">
    <location>
        <begin position="73"/>
        <end position="295"/>
    </location>
</feature>
<dbReference type="EMBL" id="RJJE01000009">
    <property type="protein sequence ID" value="RNI30194.1"/>
    <property type="molecule type" value="Genomic_DNA"/>
</dbReference>
<dbReference type="Proteomes" id="UP000271010">
    <property type="component" value="Unassembled WGS sequence"/>
</dbReference>
<feature type="transmembrane region" description="Helical" evidence="10">
    <location>
        <begin position="313"/>
        <end position="332"/>
    </location>
</feature>
<dbReference type="CDD" id="cd00082">
    <property type="entry name" value="HisKA"/>
    <property type="match status" value="1"/>
</dbReference>
<keyword evidence="5" id="KW-0808">Transferase</keyword>